<dbReference type="InterPro" id="IPR000362">
    <property type="entry name" value="Fumarate_lyase_fam"/>
</dbReference>
<evidence type="ECO:0000313" key="6">
    <source>
        <dbReference type="EMBL" id="MBS7526273.1"/>
    </source>
</evidence>
<dbReference type="InterPro" id="IPR020557">
    <property type="entry name" value="Fumarate_lyase_CS"/>
</dbReference>
<dbReference type="GO" id="GO:0008797">
    <property type="term" value="F:aspartate ammonia-lyase activity"/>
    <property type="evidence" value="ECO:0007669"/>
    <property type="project" value="UniProtKB-EC"/>
</dbReference>
<dbReference type="Gene3D" id="1.10.275.10">
    <property type="entry name" value="Fumarase/aspartase (N-terminal domain)"/>
    <property type="match status" value="1"/>
</dbReference>
<keyword evidence="3" id="KW-0175">Coiled coil</keyword>
<dbReference type="EC" id="4.3.1.1" evidence="6"/>
<keyword evidence="1" id="KW-0028">Amino-acid biosynthesis</keyword>
<sequence length="511" mass="55579">MNLFWTECVYFLCKNDGKEPLVVKRNDTTSAEWSESCRTENDALGAAVLPSKALYGIHTHRARNNFNLTERTLSPSLIHAILQVKKACAEANVETGDLSSTIGAAIISAADKALDVFEKKNESLPLNPDEQEIYEALQTHPLQGGAGTSVNMNVNEVLANLALARLNKNAGDYDSLHPVNHVNMSQSTNDVYPTALKIALIRKVRKLSDALAQLQSALQRLETEHANVIKLGRTQLMDAVPITFGQVFGAYARAISRDRWRIYKAEERLREINLGGTAVGTGLNASLDFIYLVTERLQRITGLGIARADLLVDATQNADVYVEVSGLLKALATNLMKIANDLRLMNAGPRGGFAEISLEAHQAGSSIMPGKVNPVLCEMVNQVCFRVFGADVAITAAAAGGQFELNPFLPLIGDELFTAFDLLEASVEKFTQGVIETLSVNRAHCQETVAKSTSLAAAFIDVLGYDEASAIAKRAHESGANIRNVLRNETLLSDEAIDERLTVQNLTHPKR</sequence>
<dbReference type="PROSITE" id="PS00163">
    <property type="entry name" value="FUMARATE_LYASES"/>
    <property type="match status" value="1"/>
</dbReference>
<dbReference type="PRINTS" id="PR00149">
    <property type="entry name" value="FUMRATELYASE"/>
</dbReference>
<dbReference type="InterPro" id="IPR008948">
    <property type="entry name" value="L-Aspartase-like"/>
</dbReference>
<comment type="caution">
    <text evidence="6">The sequence shown here is derived from an EMBL/GenBank/DDBJ whole genome shotgun (WGS) entry which is preliminary data.</text>
</comment>
<feature type="coiled-coil region" evidence="3">
    <location>
        <begin position="204"/>
        <end position="231"/>
    </location>
</feature>
<evidence type="ECO:0000256" key="1">
    <source>
        <dbReference type="ARBA" id="ARBA00022605"/>
    </source>
</evidence>
<feature type="domain" description="Fumarase C C-terminal" evidence="5">
    <location>
        <begin position="455"/>
        <end position="508"/>
    </location>
</feature>
<dbReference type="InterPro" id="IPR051546">
    <property type="entry name" value="Aspartate_Ammonia-Lyase"/>
</dbReference>
<reference evidence="6 7" key="1">
    <citation type="submission" date="2021-05" db="EMBL/GenBank/DDBJ databases">
        <title>Fusibacter ferrireducens sp. nov., an anaerobic, sulfur- and Fe-reducing bacterium isolated from the mangrove sediment.</title>
        <authorList>
            <person name="Qiu D."/>
        </authorList>
    </citation>
    <scope>NUCLEOTIDE SEQUENCE [LARGE SCALE GENOMIC DNA]</scope>
    <source>
        <strain evidence="6 7">DSM 12116</strain>
    </source>
</reference>
<dbReference type="PRINTS" id="PR00145">
    <property type="entry name" value="ARGSUCLYASE"/>
</dbReference>
<feature type="domain" description="Fumarate lyase N-terminal" evidence="4">
    <location>
        <begin position="50"/>
        <end position="389"/>
    </location>
</feature>
<protein>
    <submittedName>
        <fullName evidence="6">Aspartate ammonia-lyase</fullName>
        <ecNumber evidence="6">4.3.1.1</ecNumber>
    </submittedName>
</protein>
<name>A0ABS5PM92_9FIRM</name>
<dbReference type="InterPro" id="IPR024083">
    <property type="entry name" value="Fumarase/histidase_N"/>
</dbReference>
<evidence type="ECO:0000259" key="5">
    <source>
        <dbReference type="Pfam" id="PF10415"/>
    </source>
</evidence>
<dbReference type="PANTHER" id="PTHR42696:SF2">
    <property type="entry name" value="ASPARTATE AMMONIA-LYASE"/>
    <property type="match status" value="1"/>
</dbReference>
<dbReference type="PANTHER" id="PTHR42696">
    <property type="entry name" value="ASPARTATE AMMONIA-LYASE"/>
    <property type="match status" value="1"/>
</dbReference>
<evidence type="ECO:0000256" key="2">
    <source>
        <dbReference type="ARBA" id="ARBA00023239"/>
    </source>
</evidence>
<dbReference type="NCBIfam" id="NF008909">
    <property type="entry name" value="PRK12273.1"/>
    <property type="match status" value="1"/>
</dbReference>
<dbReference type="Gene3D" id="1.20.200.10">
    <property type="entry name" value="Fumarase/aspartase (Central domain)"/>
    <property type="match status" value="1"/>
</dbReference>
<dbReference type="Gene3D" id="1.10.40.30">
    <property type="entry name" value="Fumarase/aspartase (C-terminal domain)"/>
    <property type="match status" value="1"/>
</dbReference>
<dbReference type="InterPro" id="IPR018951">
    <property type="entry name" value="Fumarase_C_C"/>
</dbReference>
<evidence type="ECO:0000313" key="7">
    <source>
        <dbReference type="Proteomes" id="UP000746471"/>
    </source>
</evidence>
<dbReference type="EMBL" id="JAHBCL010000009">
    <property type="protein sequence ID" value="MBS7526273.1"/>
    <property type="molecule type" value="Genomic_DNA"/>
</dbReference>
<dbReference type="SUPFAM" id="SSF48557">
    <property type="entry name" value="L-aspartase-like"/>
    <property type="match status" value="1"/>
</dbReference>
<organism evidence="6 7">
    <name type="scientific">Fusibacter paucivorans</name>
    <dbReference type="NCBI Taxonomy" id="76009"/>
    <lineage>
        <taxon>Bacteria</taxon>
        <taxon>Bacillati</taxon>
        <taxon>Bacillota</taxon>
        <taxon>Clostridia</taxon>
        <taxon>Eubacteriales</taxon>
        <taxon>Eubacteriales Family XII. Incertae Sedis</taxon>
        <taxon>Fusibacter</taxon>
    </lineage>
</organism>
<keyword evidence="7" id="KW-1185">Reference proteome</keyword>
<evidence type="ECO:0000256" key="3">
    <source>
        <dbReference type="SAM" id="Coils"/>
    </source>
</evidence>
<dbReference type="InterPro" id="IPR022761">
    <property type="entry name" value="Fumarate_lyase_N"/>
</dbReference>
<keyword evidence="2 6" id="KW-0456">Lyase</keyword>
<dbReference type="Pfam" id="PF00206">
    <property type="entry name" value="Lyase_1"/>
    <property type="match status" value="1"/>
</dbReference>
<dbReference type="Proteomes" id="UP000746471">
    <property type="component" value="Unassembled WGS sequence"/>
</dbReference>
<proteinExistence type="predicted"/>
<accession>A0ABS5PM92</accession>
<evidence type="ECO:0000259" key="4">
    <source>
        <dbReference type="Pfam" id="PF00206"/>
    </source>
</evidence>
<gene>
    <name evidence="6" type="ORF">KHM83_06260</name>
</gene>
<dbReference type="Pfam" id="PF10415">
    <property type="entry name" value="FumaraseC_C"/>
    <property type="match status" value="1"/>
</dbReference>